<dbReference type="InterPro" id="IPR002686">
    <property type="entry name" value="Transposase_17"/>
</dbReference>
<name>A0ABX1VBM4_9PLAN</name>
<proteinExistence type="predicted"/>
<dbReference type="SUPFAM" id="SSF143422">
    <property type="entry name" value="Transposase IS200-like"/>
    <property type="match status" value="1"/>
</dbReference>
<evidence type="ECO:0000313" key="4">
    <source>
        <dbReference type="Proteomes" id="UP000609651"/>
    </source>
</evidence>
<feature type="region of interest" description="Disordered" evidence="1">
    <location>
        <begin position="159"/>
        <end position="181"/>
    </location>
</feature>
<gene>
    <name evidence="3" type="ORF">LzC2_13520</name>
</gene>
<keyword evidence="4" id="KW-1185">Reference proteome</keyword>
<dbReference type="SMART" id="SM01321">
    <property type="entry name" value="Y1_Tnp"/>
    <property type="match status" value="1"/>
</dbReference>
<dbReference type="Gene3D" id="3.30.70.1290">
    <property type="entry name" value="Transposase IS200-like"/>
    <property type="match status" value="1"/>
</dbReference>
<accession>A0ABX1VBM4</accession>
<organism evidence="3 4">
    <name type="scientific">Alienimonas chondri</name>
    <dbReference type="NCBI Taxonomy" id="2681879"/>
    <lineage>
        <taxon>Bacteria</taxon>
        <taxon>Pseudomonadati</taxon>
        <taxon>Planctomycetota</taxon>
        <taxon>Planctomycetia</taxon>
        <taxon>Planctomycetales</taxon>
        <taxon>Planctomycetaceae</taxon>
        <taxon>Alienimonas</taxon>
    </lineage>
</organism>
<evidence type="ECO:0000259" key="2">
    <source>
        <dbReference type="SMART" id="SM01321"/>
    </source>
</evidence>
<reference evidence="3 4" key="1">
    <citation type="journal article" date="2020" name="Syst. Appl. Microbiol.">
        <title>Alienimonas chondri sp. nov., a novel planctomycete isolated from the biofilm of the red alga Chondrus crispus.</title>
        <authorList>
            <person name="Vitorino I."/>
            <person name="Albuquerque L."/>
            <person name="Wiegand S."/>
            <person name="Kallscheuer N."/>
            <person name="da Costa M.S."/>
            <person name="Lobo-da-Cunha A."/>
            <person name="Jogler C."/>
            <person name="Lage O.M."/>
        </authorList>
    </citation>
    <scope>NUCLEOTIDE SEQUENCE [LARGE SCALE GENOMIC DNA]</scope>
    <source>
        <strain evidence="3 4">LzC2</strain>
    </source>
</reference>
<comment type="caution">
    <text evidence="3">The sequence shown here is derived from an EMBL/GenBank/DDBJ whole genome shotgun (WGS) entry which is preliminary data.</text>
</comment>
<feature type="domain" description="Transposase IS200-like" evidence="2">
    <location>
        <begin position="5"/>
        <end position="152"/>
    </location>
</feature>
<dbReference type="Proteomes" id="UP000609651">
    <property type="component" value="Unassembled WGS sequence"/>
</dbReference>
<dbReference type="EMBL" id="WTPX01000030">
    <property type="protein sequence ID" value="NNJ25282.1"/>
    <property type="molecule type" value="Genomic_DNA"/>
</dbReference>
<dbReference type="Pfam" id="PF01797">
    <property type="entry name" value="Y1_Tnp"/>
    <property type="match status" value="1"/>
</dbReference>
<sequence>MTMHFEPTAYFITWVTYGTWLPGDGRGWVEYHRGWRLPNPALEREAAALMSEDACRLSPSLRAMVEAQIAETCRHRGWELHAVNCRSNHVHAVVTAPGVHPKKVRTDLKAWATRRLRETNVARNNWWAERGSVRYINGEDSLAEVVAYVMEAQDRQLAPTRSVSEGIGSDGFDAAAPRRPR</sequence>
<dbReference type="InterPro" id="IPR036515">
    <property type="entry name" value="Transposase_17_sf"/>
</dbReference>
<protein>
    <recommendedName>
        <fullName evidence="2">Transposase IS200-like domain-containing protein</fullName>
    </recommendedName>
</protein>
<evidence type="ECO:0000313" key="3">
    <source>
        <dbReference type="EMBL" id="NNJ25282.1"/>
    </source>
</evidence>
<evidence type="ECO:0000256" key="1">
    <source>
        <dbReference type="SAM" id="MobiDB-lite"/>
    </source>
</evidence>